<reference evidence="1" key="1">
    <citation type="journal article" date="2015" name="Nature">
        <title>Complex archaea that bridge the gap between prokaryotes and eukaryotes.</title>
        <authorList>
            <person name="Spang A."/>
            <person name="Saw J.H."/>
            <person name="Jorgensen S.L."/>
            <person name="Zaremba-Niedzwiedzka K."/>
            <person name="Martijn J."/>
            <person name="Lind A.E."/>
            <person name="van Eijk R."/>
            <person name="Schleper C."/>
            <person name="Guy L."/>
            <person name="Ettema T.J."/>
        </authorList>
    </citation>
    <scope>NUCLEOTIDE SEQUENCE</scope>
</reference>
<evidence type="ECO:0000313" key="1">
    <source>
        <dbReference type="EMBL" id="KKL78826.1"/>
    </source>
</evidence>
<proteinExistence type="predicted"/>
<dbReference type="EMBL" id="LAZR01023341">
    <property type="protein sequence ID" value="KKL78826.1"/>
    <property type="molecule type" value="Genomic_DNA"/>
</dbReference>
<comment type="caution">
    <text evidence="1">The sequence shown here is derived from an EMBL/GenBank/DDBJ whole genome shotgun (WGS) entry which is preliminary data.</text>
</comment>
<gene>
    <name evidence="1" type="ORF">LCGC14_2020910</name>
</gene>
<sequence length="56" mass="6774">MSHFSHLDILFKREIEPLRKRAQEIVKREATAKKKIEQQARKLDDIYYEALKELFA</sequence>
<name>A0A0F9FK36_9ZZZZ</name>
<organism evidence="1">
    <name type="scientific">marine sediment metagenome</name>
    <dbReference type="NCBI Taxonomy" id="412755"/>
    <lineage>
        <taxon>unclassified sequences</taxon>
        <taxon>metagenomes</taxon>
        <taxon>ecological metagenomes</taxon>
    </lineage>
</organism>
<dbReference type="AlphaFoldDB" id="A0A0F9FK36"/>
<protein>
    <submittedName>
        <fullName evidence="1">Uncharacterized protein</fullName>
    </submittedName>
</protein>
<accession>A0A0F9FK36</accession>